<keyword evidence="2" id="KW-1003">Cell membrane</keyword>
<sequence length="379" mass="43026">MNFKKLTTKSKLLFQALWADISQKRVLDTASSLTYSSLLAIVPIMAVVFAIARGFGYSIYIEKWFTNTLASQPDVAETLIDFVNSYLKHTQKGAFLGIGLIFMLWTVLMLISNIEKAFNDIWQVKHQRSIFRTITDYIALLFLIPIVIVISSGLSICVAAIDHQLHDVTVIGPMMTLMLELSPYVILSVAFTALYVFMPNTKVKLRSAILPGIIAGVSMQLFQLVYINSQIWISSYNAIYGSFAILPFFLLWMQMSWTICLIGAEIAYCRQNSEDFLSLKPHEPSFNSRLEMSWRIMSLVERQFSAGKNALTAMEIKKRTGLPMRSVNALLYDLQRIHFLAEVIHDEKGETAQYLPAENTNNLTRETLYERLANLGEDL</sequence>
<dbReference type="AlphaFoldDB" id="A0A6G8F1T8"/>
<evidence type="ECO:0000256" key="4">
    <source>
        <dbReference type="ARBA" id="ARBA00022989"/>
    </source>
</evidence>
<feature type="transmembrane region" description="Helical" evidence="6">
    <location>
        <begin position="134"/>
        <end position="161"/>
    </location>
</feature>
<evidence type="ECO:0000256" key="1">
    <source>
        <dbReference type="ARBA" id="ARBA00004651"/>
    </source>
</evidence>
<feature type="transmembrane region" description="Helical" evidence="6">
    <location>
        <begin position="181"/>
        <end position="197"/>
    </location>
</feature>
<dbReference type="NCBIfam" id="TIGR00765">
    <property type="entry name" value="yihY_not_rbn"/>
    <property type="match status" value="1"/>
</dbReference>
<feature type="transmembrane region" description="Helical" evidence="6">
    <location>
        <begin position="94"/>
        <end position="114"/>
    </location>
</feature>
<keyword evidence="5 6" id="KW-0472">Membrane</keyword>
<comment type="subcellular location">
    <subcellularLocation>
        <location evidence="1">Cell membrane</location>
        <topology evidence="1">Multi-pass membrane protein</topology>
    </subcellularLocation>
</comment>
<proteinExistence type="predicted"/>
<evidence type="ECO:0000256" key="5">
    <source>
        <dbReference type="ARBA" id="ARBA00023136"/>
    </source>
</evidence>
<evidence type="ECO:0000256" key="3">
    <source>
        <dbReference type="ARBA" id="ARBA00022692"/>
    </source>
</evidence>
<evidence type="ECO:0000256" key="6">
    <source>
        <dbReference type="SAM" id="Phobius"/>
    </source>
</evidence>
<gene>
    <name evidence="7" type="ORF">Prevot485_1400</name>
</gene>
<feature type="transmembrane region" description="Helical" evidence="6">
    <location>
        <begin position="33"/>
        <end position="55"/>
    </location>
</feature>
<feature type="transmembrane region" description="Helical" evidence="6">
    <location>
        <begin position="209"/>
        <end position="227"/>
    </location>
</feature>
<accession>A0A6G8F1T8</accession>
<dbReference type="Pfam" id="PF03631">
    <property type="entry name" value="Virul_fac_BrkB"/>
    <property type="match status" value="1"/>
</dbReference>
<dbReference type="PANTHER" id="PTHR30213:SF0">
    <property type="entry name" value="UPF0761 MEMBRANE PROTEIN YIHY"/>
    <property type="match status" value="1"/>
</dbReference>
<feature type="transmembrane region" description="Helical" evidence="6">
    <location>
        <begin position="239"/>
        <end position="264"/>
    </location>
</feature>
<organism evidence="7">
    <name type="scientific">uncultured Prevotella sp</name>
    <dbReference type="NCBI Taxonomy" id="159272"/>
    <lineage>
        <taxon>Bacteria</taxon>
        <taxon>Pseudomonadati</taxon>
        <taxon>Bacteroidota</taxon>
        <taxon>Bacteroidia</taxon>
        <taxon>Bacteroidales</taxon>
        <taxon>Prevotellaceae</taxon>
        <taxon>Prevotella</taxon>
        <taxon>environmental samples</taxon>
    </lineage>
</organism>
<keyword evidence="4 6" id="KW-1133">Transmembrane helix</keyword>
<dbReference type="EMBL" id="MN990733">
    <property type="protein sequence ID" value="QIM10041.1"/>
    <property type="molecule type" value="Genomic_DNA"/>
</dbReference>
<dbReference type="PANTHER" id="PTHR30213">
    <property type="entry name" value="INNER MEMBRANE PROTEIN YHJD"/>
    <property type="match status" value="1"/>
</dbReference>
<protein>
    <submittedName>
        <fullName evidence="7">Uncharacterized protein</fullName>
    </submittedName>
</protein>
<keyword evidence="3 6" id="KW-0812">Transmembrane</keyword>
<evidence type="ECO:0000256" key="2">
    <source>
        <dbReference type="ARBA" id="ARBA00022475"/>
    </source>
</evidence>
<reference evidence="7" key="1">
    <citation type="journal article" date="2020" name="J. ISSAAS">
        <title>Lactobacilli and other gastrointestinal microbiota of Peromyscus leucopus, reservoir host for agents of Lyme disease and other zoonoses in North America.</title>
        <authorList>
            <person name="Milovic A."/>
            <person name="Bassam K."/>
            <person name="Shao H."/>
            <person name="Chatzistamou I."/>
            <person name="Tufts D.M."/>
            <person name="Diuk-Wasser M."/>
            <person name="Barbour A.G."/>
        </authorList>
    </citation>
    <scope>NUCLEOTIDE SEQUENCE</scope>
    <source>
        <strain evidence="7">LL70</strain>
    </source>
</reference>
<dbReference type="GO" id="GO:0005886">
    <property type="term" value="C:plasma membrane"/>
    <property type="evidence" value="ECO:0007669"/>
    <property type="project" value="UniProtKB-SubCell"/>
</dbReference>
<evidence type="ECO:0000313" key="7">
    <source>
        <dbReference type="EMBL" id="QIM10041.1"/>
    </source>
</evidence>
<name>A0A6G8F1T8_9BACT</name>
<dbReference type="InterPro" id="IPR017039">
    <property type="entry name" value="Virul_fac_BrkB"/>
</dbReference>